<evidence type="ECO:0000313" key="4">
    <source>
        <dbReference type="EMBL" id="EKX34379.1"/>
    </source>
</evidence>
<protein>
    <submittedName>
        <fullName evidence="4 5">Uncharacterized protein</fullName>
    </submittedName>
</protein>
<organism evidence="4">
    <name type="scientific">Guillardia theta (strain CCMP2712)</name>
    <name type="common">Cryptophyte</name>
    <dbReference type="NCBI Taxonomy" id="905079"/>
    <lineage>
        <taxon>Eukaryota</taxon>
        <taxon>Cryptophyceae</taxon>
        <taxon>Pyrenomonadales</taxon>
        <taxon>Geminigeraceae</taxon>
        <taxon>Guillardia</taxon>
    </lineage>
</organism>
<feature type="transmembrane region" description="Helical" evidence="3">
    <location>
        <begin position="1671"/>
        <end position="1699"/>
    </location>
</feature>
<reference evidence="4 6" key="1">
    <citation type="journal article" date="2012" name="Nature">
        <title>Algal genomes reveal evolutionary mosaicism and the fate of nucleomorphs.</title>
        <authorList>
            <consortium name="DOE Joint Genome Institute"/>
            <person name="Curtis B.A."/>
            <person name="Tanifuji G."/>
            <person name="Burki F."/>
            <person name="Gruber A."/>
            <person name="Irimia M."/>
            <person name="Maruyama S."/>
            <person name="Arias M.C."/>
            <person name="Ball S.G."/>
            <person name="Gile G.H."/>
            <person name="Hirakawa Y."/>
            <person name="Hopkins J.F."/>
            <person name="Kuo A."/>
            <person name="Rensing S.A."/>
            <person name="Schmutz J."/>
            <person name="Symeonidi A."/>
            <person name="Elias M."/>
            <person name="Eveleigh R.J."/>
            <person name="Herman E.K."/>
            <person name="Klute M.J."/>
            <person name="Nakayama T."/>
            <person name="Obornik M."/>
            <person name="Reyes-Prieto A."/>
            <person name="Armbrust E.V."/>
            <person name="Aves S.J."/>
            <person name="Beiko R.G."/>
            <person name="Coutinho P."/>
            <person name="Dacks J.B."/>
            <person name="Durnford D.G."/>
            <person name="Fast N.M."/>
            <person name="Green B.R."/>
            <person name="Grisdale C.J."/>
            <person name="Hempel F."/>
            <person name="Henrissat B."/>
            <person name="Hoppner M.P."/>
            <person name="Ishida K."/>
            <person name="Kim E."/>
            <person name="Koreny L."/>
            <person name="Kroth P.G."/>
            <person name="Liu Y."/>
            <person name="Malik S.B."/>
            <person name="Maier U.G."/>
            <person name="McRose D."/>
            <person name="Mock T."/>
            <person name="Neilson J.A."/>
            <person name="Onodera N.T."/>
            <person name="Poole A.M."/>
            <person name="Pritham E.J."/>
            <person name="Richards T.A."/>
            <person name="Rocap G."/>
            <person name="Roy S.W."/>
            <person name="Sarai C."/>
            <person name="Schaack S."/>
            <person name="Shirato S."/>
            <person name="Slamovits C.H."/>
            <person name="Spencer D.F."/>
            <person name="Suzuki S."/>
            <person name="Worden A.Z."/>
            <person name="Zauner S."/>
            <person name="Barry K."/>
            <person name="Bell C."/>
            <person name="Bharti A.K."/>
            <person name="Crow J.A."/>
            <person name="Grimwood J."/>
            <person name="Kramer R."/>
            <person name="Lindquist E."/>
            <person name="Lucas S."/>
            <person name="Salamov A."/>
            <person name="McFadden G.I."/>
            <person name="Lane C.E."/>
            <person name="Keeling P.J."/>
            <person name="Gray M.W."/>
            <person name="Grigoriev I.V."/>
            <person name="Archibald J.M."/>
        </authorList>
    </citation>
    <scope>NUCLEOTIDE SEQUENCE</scope>
    <source>
        <strain evidence="4 6">CCMP2712</strain>
    </source>
</reference>
<reference evidence="6" key="2">
    <citation type="submission" date="2012-11" db="EMBL/GenBank/DDBJ databases">
        <authorList>
            <person name="Kuo A."/>
            <person name="Curtis B.A."/>
            <person name="Tanifuji G."/>
            <person name="Burki F."/>
            <person name="Gruber A."/>
            <person name="Irimia M."/>
            <person name="Maruyama S."/>
            <person name="Arias M.C."/>
            <person name="Ball S.G."/>
            <person name="Gile G.H."/>
            <person name="Hirakawa Y."/>
            <person name="Hopkins J.F."/>
            <person name="Rensing S.A."/>
            <person name="Schmutz J."/>
            <person name="Symeonidi A."/>
            <person name="Elias M."/>
            <person name="Eveleigh R.J."/>
            <person name="Herman E.K."/>
            <person name="Klute M.J."/>
            <person name="Nakayama T."/>
            <person name="Obornik M."/>
            <person name="Reyes-Prieto A."/>
            <person name="Armbrust E.V."/>
            <person name="Aves S.J."/>
            <person name="Beiko R.G."/>
            <person name="Coutinho P."/>
            <person name="Dacks J.B."/>
            <person name="Durnford D.G."/>
            <person name="Fast N.M."/>
            <person name="Green B.R."/>
            <person name="Grisdale C."/>
            <person name="Hempe F."/>
            <person name="Henrissat B."/>
            <person name="Hoppner M.P."/>
            <person name="Ishida K.-I."/>
            <person name="Kim E."/>
            <person name="Koreny L."/>
            <person name="Kroth P.G."/>
            <person name="Liu Y."/>
            <person name="Malik S.-B."/>
            <person name="Maier U.G."/>
            <person name="McRose D."/>
            <person name="Mock T."/>
            <person name="Neilson J.A."/>
            <person name="Onodera N.T."/>
            <person name="Poole A.M."/>
            <person name="Pritham E.J."/>
            <person name="Richards T.A."/>
            <person name="Rocap G."/>
            <person name="Roy S.W."/>
            <person name="Sarai C."/>
            <person name="Schaack S."/>
            <person name="Shirato S."/>
            <person name="Slamovits C.H."/>
            <person name="Spencer D.F."/>
            <person name="Suzuki S."/>
            <person name="Worden A.Z."/>
            <person name="Zauner S."/>
            <person name="Barry K."/>
            <person name="Bell C."/>
            <person name="Bharti A.K."/>
            <person name="Crow J.A."/>
            <person name="Grimwood J."/>
            <person name="Kramer R."/>
            <person name="Lindquist E."/>
            <person name="Lucas S."/>
            <person name="Salamov A."/>
            <person name="McFadden G.I."/>
            <person name="Lane C.E."/>
            <person name="Keeling P.J."/>
            <person name="Gray M.W."/>
            <person name="Grigoriev I.V."/>
            <person name="Archibald J.M."/>
        </authorList>
    </citation>
    <scope>NUCLEOTIDE SEQUENCE</scope>
    <source>
        <strain evidence="6">CCMP2712</strain>
    </source>
</reference>
<feature type="region of interest" description="Disordered" evidence="2">
    <location>
        <begin position="981"/>
        <end position="1001"/>
    </location>
</feature>
<keyword evidence="1" id="KW-0175">Coiled coil</keyword>
<sequence>MNLTKTSVSDRKSAPKYEIMGLTIRNIGAGLVVESITLDSCFNDAKLIRESHNGMWTGRIEIDDYLIRIGTQELQKGDSSINIDEIFEAERKQCHDHMLFGFERRGLDPEVSPAYAVSVNLLKNKKEATEPIGNVENNDHEEQEVQHRQTLKLGARNLELPTPTVEEIEADNTHDNEDDDASPPAQSLEIKVEELISATQEALDDTEAKQKQQEKVWLNEVTELGREMRAEARKARQAEQDMKSLHIEYKTQLKSIQKDLQDQLLKSKRHIEESDAVGLDSLELASSALDLVEVLMVKFQSDTSSYEKRIHRLETSMAHMKEQAELEARNAAKIVMESCQEEKNKVEKRLLMAVQEAVEERLELEKKAEESFTEFESTKKQLEDLIAAVVEENKEQVERIQQMEIDKKAQDDRIKYLDQLLQKEISSRTIAEEESARLQQDLSNAMEVIVCQTDQIQLLDAEATSLTTLLEAAKEKEKALTMSLEESVRQVDSCQEKTTEVVSRHEQDLKRLQESLVRERERADVLNSLRQKSKEAMREKDAILVSALQDLNSVFDKVKAINLEFGETKTALGRSLQLCEDCLDEFDKHTVRWSHKVEESWALYTSLKERHAALSSEAPVQLEQGCQSLPPPTTSDCSSQYELSSDQLGKEDGTQHKERTRLGMPLAFKLPEVQPTEEPVEEKTMQNLREQLEDVLERERILLGICRKREGELNKVRESEERMKSSMIAIQTQLEEMKESSAEMKRLEEEKRRSSMAEKEAAAGDEIETSQLKVSRDKLVDVQSYLYKKVVGLEQARQDALRELTSIKLDIISSAGKDVGSELEDLRGTSAALQATVKELQQEARERKRQLRILTKENSTLREELDGFVSEKVRREVKGHRQEERLAGMEKTIQRLLTLELLPLKIELELLGRDLILQSDGGEGEEEEEEEKRMGSVIAGDSRGELVKALRSQVQVDLNRVKKRNAQLQSIVLDEHTRGRASISVQTEEEEEEREKEAHGADTNLASCWAEKAQVKLPWGEAKRTHLVEQEVVVVEEEEEEEEHEELGKEPGEVETASTLVGNGSAQEPMRAAMVKKQETRKDVTAAASGAEEEEDKLYPWRMMLGGLVSFNLLFSFLDASSPSSTCVHYGQEAIRPTSIFLADFALNFPLLLFGFCRDLSSFGSVVASSVGASVAFHMLLRAFELLQVALPPSALCALTLLPIVLVVVIANLHVLMWLVAAASSSSVMVWVAMELLNKEEERTAVFQMTQLGMRRGLEEVQESHVQVMILTVYCLLLLGRSTRSYPLVSSFSLMLLAMMLLDPEAVEGARSSVEALLTDRQLAGGMVAGAARKWVGRMAGMVGRGGEDVARSFKALTPQWKLTICFLAASSLLARFHPHGSESWMSASGGLLGLRMAEEASMRLRSEGDSSPPLLLFLGTSLMLVMLALLSSSLAIVRRNIAPVLASSSFIVMVALALVLLSGQHSVAPLLQALPLLCGRGGAGGFLERVDGEQASLAQSFMLCVCEGGDSCGPLPLSRAQALLLLPTAGSLALVLLLQGSRHASVLPVVVVSYLTVNWMLLCSADLLGGEEDLICLSSLRVSLVRGRQAASSMAVALREANEVLSGMKEGSGVGLQTGVNLAVLLFLSRRSSEWVACSASTVLLLMLAASSCFLGILDLPAALRPIIPLQLLLFLLFLLRPVASSVAALTPSMALLLAMLRCSLELLGEENGICRAGGELVEAMVKEATRLRTSEAMLVVTGMGIIAVSWRRKKRAAEEEAMAWLGGALTLSMAGEAMLALAKGEEEGKVAEMQEKMWRMVGGAAFVVLVLELTVRRFPILLWLAAPLGGAMLAMNMVRVAVHRLRT</sequence>
<evidence type="ECO:0000256" key="1">
    <source>
        <dbReference type="SAM" id="Coils"/>
    </source>
</evidence>
<feature type="transmembrane region" description="Helical" evidence="3">
    <location>
        <begin position="1799"/>
        <end position="1817"/>
    </location>
</feature>
<feature type="transmembrane region" description="Helical" evidence="3">
    <location>
        <begin position="1823"/>
        <end position="1844"/>
    </location>
</feature>
<feature type="region of interest" description="Disordered" evidence="2">
    <location>
        <begin position="1035"/>
        <end position="1054"/>
    </location>
</feature>
<feature type="coiled-coil region" evidence="1">
    <location>
        <begin position="329"/>
        <end position="529"/>
    </location>
</feature>
<keyword evidence="3" id="KW-0812">Transmembrane</keyword>
<keyword evidence="6" id="KW-1185">Reference proteome</keyword>
<feature type="transmembrane region" description="Helical" evidence="3">
    <location>
        <begin position="1217"/>
        <end position="1237"/>
    </location>
</feature>
<feature type="transmembrane region" description="Helical" evidence="3">
    <location>
        <begin position="1193"/>
        <end position="1211"/>
    </location>
</feature>
<reference evidence="5" key="3">
    <citation type="submission" date="2015-06" db="UniProtKB">
        <authorList>
            <consortium name="EnsemblProtists"/>
        </authorList>
    </citation>
    <scope>IDENTIFICATION</scope>
</reference>
<feature type="transmembrane region" description="Helical" evidence="3">
    <location>
        <begin position="1445"/>
        <end position="1464"/>
    </location>
</feature>
<feature type="compositionally biased region" description="Basic and acidic residues" evidence="2">
    <location>
        <begin position="736"/>
        <end position="762"/>
    </location>
</feature>
<feature type="transmembrane region" description="Helical" evidence="3">
    <location>
        <begin position="1162"/>
        <end position="1181"/>
    </location>
</feature>
<dbReference type="Proteomes" id="UP000011087">
    <property type="component" value="Unassembled WGS sequence"/>
</dbReference>
<evidence type="ECO:0000313" key="5">
    <source>
        <dbReference type="EnsemblProtists" id="EKX34379"/>
    </source>
</evidence>
<evidence type="ECO:0000313" key="6">
    <source>
        <dbReference type="Proteomes" id="UP000011087"/>
    </source>
</evidence>
<evidence type="ECO:0000256" key="3">
    <source>
        <dbReference type="SAM" id="Phobius"/>
    </source>
</evidence>
<dbReference type="EMBL" id="JH993111">
    <property type="protein sequence ID" value="EKX34379.1"/>
    <property type="molecule type" value="Genomic_DNA"/>
</dbReference>
<feature type="coiled-coil region" evidence="1">
    <location>
        <begin position="196"/>
        <end position="248"/>
    </location>
</feature>
<keyword evidence="3" id="KW-0472">Membrane</keyword>
<feature type="transmembrane region" description="Helical" evidence="3">
    <location>
        <begin position="1415"/>
        <end position="1438"/>
    </location>
</feature>
<feature type="transmembrane region" description="Helical" evidence="3">
    <location>
        <begin position="1636"/>
        <end position="1659"/>
    </location>
</feature>
<feature type="region of interest" description="Disordered" evidence="2">
    <location>
        <begin position="736"/>
        <end position="765"/>
    </location>
</feature>
<evidence type="ECO:0000256" key="2">
    <source>
        <dbReference type="SAM" id="MobiDB-lite"/>
    </source>
</evidence>
<proteinExistence type="predicted"/>
<name>L1IEQ1_GUITC</name>
<dbReference type="GeneID" id="17291129"/>
<dbReference type="EnsemblProtists" id="EKX34379">
    <property type="protein sequence ID" value="EKX34379"/>
    <property type="gene ID" value="GUITHDRAFT_147280"/>
</dbReference>
<feature type="coiled-coil region" evidence="1">
    <location>
        <begin position="823"/>
        <end position="864"/>
    </location>
</feature>
<dbReference type="PaxDb" id="55529-EKX34379"/>
<dbReference type="RefSeq" id="XP_005821359.1">
    <property type="nucleotide sequence ID" value="XM_005821302.1"/>
</dbReference>
<accession>L1IEQ1</accession>
<dbReference type="HOGENOM" id="CLU_236948_0_0_1"/>
<gene>
    <name evidence="4" type="ORF">GUITHDRAFT_147280</name>
</gene>
<dbReference type="KEGG" id="gtt:GUITHDRAFT_147280"/>
<feature type="compositionally biased region" description="Acidic residues" evidence="2">
    <location>
        <begin position="1035"/>
        <end position="1045"/>
    </location>
</feature>
<keyword evidence="3" id="KW-1133">Transmembrane helix</keyword>